<name>A0A843TW18_COLES</name>
<dbReference type="EMBL" id="NMUH01000192">
    <property type="protein sequence ID" value="MQL74097.1"/>
    <property type="molecule type" value="Genomic_DNA"/>
</dbReference>
<sequence length="178" mass="19588">MIKQLFSHITNNHTPPTLQRSTSTRLTRRKAILLESRQSDGCSPTISTGLPQIPFRWGVFYNVPAVPQRHRICFGHPSLRNGTLYAAAQYAHKKIETCNFSIGGILALGRSARNAEHSRGGQSTVLEAAETERIRVCSFGGPPAPLSRFKTAEEREREERGEATRESVSFSLIAGGLG</sequence>
<dbReference type="Proteomes" id="UP000652761">
    <property type="component" value="Unassembled WGS sequence"/>
</dbReference>
<evidence type="ECO:0000313" key="3">
    <source>
        <dbReference type="Proteomes" id="UP000652761"/>
    </source>
</evidence>
<evidence type="ECO:0000313" key="2">
    <source>
        <dbReference type="EMBL" id="MQL74097.1"/>
    </source>
</evidence>
<evidence type="ECO:0000256" key="1">
    <source>
        <dbReference type="SAM" id="MobiDB-lite"/>
    </source>
</evidence>
<feature type="region of interest" description="Disordered" evidence="1">
    <location>
        <begin position="147"/>
        <end position="178"/>
    </location>
</feature>
<protein>
    <submittedName>
        <fullName evidence="2">Uncharacterized protein</fullName>
    </submittedName>
</protein>
<keyword evidence="3" id="KW-1185">Reference proteome</keyword>
<reference evidence="2" key="1">
    <citation type="submission" date="2017-07" db="EMBL/GenBank/DDBJ databases">
        <title>Taro Niue Genome Assembly and Annotation.</title>
        <authorList>
            <person name="Atibalentja N."/>
            <person name="Keating K."/>
            <person name="Fields C.J."/>
        </authorList>
    </citation>
    <scope>NUCLEOTIDE SEQUENCE</scope>
    <source>
        <strain evidence="2">Niue_2</strain>
        <tissue evidence="2">Leaf</tissue>
    </source>
</reference>
<comment type="caution">
    <text evidence="2">The sequence shown here is derived from an EMBL/GenBank/DDBJ whole genome shotgun (WGS) entry which is preliminary data.</text>
</comment>
<gene>
    <name evidence="2" type="ORF">Taro_006471</name>
</gene>
<organism evidence="2 3">
    <name type="scientific">Colocasia esculenta</name>
    <name type="common">Wild taro</name>
    <name type="synonym">Arum esculentum</name>
    <dbReference type="NCBI Taxonomy" id="4460"/>
    <lineage>
        <taxon>Eukaryota</taxon>
        <taxon>Viridiplantae</taxon>
        <taxon>Streptophyta</taxon>
        <taxon>Embryophyta</taxon>
        <taxon>Tracheophyta</taxon>
        <taxon>Spermatophyta</taxon>
        <taxon>Magnoliopsida</taxon>
        <taxon>Liliopsida</taxon>
        <taxon>Araceae</taxon>
        <taxon>Aroideae</taxon>
        <taxon>Colocasieae</taxon>
        <taxon>Colocasia</taxon>
    </lineage>
</organism>
<feature type="compositionally biased region" description="Basic and acidic residues" evidence="1">
    <location>
        <begin position="150"/>
        <end position="165"/>
    </location>
</feature>
<accession>A0A843TW18</accession>
<dbReference type="AlphaFoldDB" id="A0A843TW18"/>
<proteinExistence type="predicted"/>